<protein>
    <recommendedName>
        <fullName evidence="12">Mechanosensitive ion channel</fullName>
    </recommendedName>
</protein>
<dbReference type="SUPFAM" id="SSF82689">
    <property type="entry name" value="Mechanosensitive channel protein MscS (YggB), C-terminal domain"/>
    <property type="match status" value="1"/>
</dbReference>
<dbReference type="KEGG" id="sbf:JCM31447_30300"/>
<gene>
    <name evidence="10" type="ORF">JCM31447_30300</name>
</gene>
<evidence type="ECO:0000256" key="5">
    <source>
        <dbReference type="ARBA" id="ARBA00022989"/>
    </source>
</evidence>
<feature type="transmembrane region" description="Helical" evidence="7">
    <location>
        <begin position="117"/>
        <end position="142"/>
    </location>
</feature>
<evidence type="ECO:0000256" key="4">
    <source>
        <dbReference type="ARBA" id="ARBA00022692"/>
    </source>
</evidence>
<evidence type="ECO:0000313" key="10">
    <source>
        <dbReference type="EMBL" id="BBH54559.1"/>
    </source>
</evidence>
<dbReference type="AlphaFoldDB" id="A0A4P2VQY6"/>
<reference evidence="10 11" key="1">
    <citation type="submission" date="2018-12" db="EMBL/GenBank/DDBJ databases">
        <title>Rubrispira sanarue gen. nov., sp., nov., a member of the order Silvanigrellales, isolated from a brackish lake in Hamamatsu Japan.</title>
        <authorList>
            <person name="Maejima Y."/>
            <person name="Iino T."/>
            <person name="Muraguchi Y."/>
            <person name="Fukuda K."/>
            <person name="Nojiri H."/>
            <person name="Ohkuma M."/>
            <person name="Moriuchi R."/>
            <person name="Dohra H."/>
            <person name="Kimbara K."/>
            <person name="Shintani M."/>
        </authorList>
    </citation>
    <scope>NUCLEOTIDE SEQUENCE [LARGE SCALE GENOMIC DNA]</scope>
    <source>
        <strain evidence="10 11">RF1110005</strain>
    </source>
</reference>
<dbReference type="PANTHER" id="PTHR30221:SF18">
    <property type="entry name" value="SLL0590 PROTEIN"/>
    <property type="match status" value="1"/>
</dbReference>
<dbReference type="SUPFAM" id="SSF50182">
    <property type="entry name" value="Sm-like ribonucleoproteins"/>
    <property type="match status" value="1"/>
</dbReference>
<feature type="domain" description="Mechanosensitive ion channel MscS C-terminal" evidence="9">
    <location>
        <begin position="295"/>
        <end position="372"/>
    </location>
</feature>
<feature type="transmembrane region" description="Helical" evidence="7">
    <location>
        <begin position="173"/>
        <end position="191"/>
    </location>
</feature>
<feature type="transmembrane region" description="Helical" evidence="7">
    <location>
        <begin position="75"/>
        <end position="97"/>
    </location>
</feature>
<dbReference type="Proteomes" id="UP000291236">
    <property type="component" value="Chromosome"/>
</dbReference>
<dbReference type="PANTHER" id="PTHR30221">
    <property type="entry name" value="SMALL-CONDUCTANCE MECHANOSENSITIVE CHANNEL"/>
    <property type="match status" value="1"/>
</dbReference>
<feature type="transmembrane region" description="Helical" evidence="7">
    <location>
        <begin position="6"/>
        <end position="30"/>
    </location>
</feature>
<evidence type="ECO:0000259" key="8">
    <source>
        <dbReference type="Pfam" id="PF00924"/>
    </source>
</evidence>
<feature type="transmembrane region" description="Helical" evidence="7">
    <location>
        <begin position="203"/>
        <end position="229"/>
    </location>
</feature>
<keyword evidence="3" id="KW-1003">Cell membrane</keyword>
<dbReference type="GO" id="GO:0005886">
    <property type="term" value="C:plasma membrane"/>
    <property type="evidence" value="ECO:0007669"/>
    <property type="project" value="UniProtKB-SubCell"/>
</dbReference>
<evidence type="ECO:0000256" key="7">
    <source>
        <dbReference type="SAM" id="Phobius"/>
    </source>
</evidence>
<evidence type="ECO:0000256" key="3">
    <source>
        <dbReference type="ARBA" id="ARBA00022475"/>
    </source>
</evidence>
<evidence type="ECO:0000256" key="2">
    <source>
        <dbReference type="ARBA" id="ARBA00008017"/>
    </source>
</evidence>
<evidence type="ECO:0000256" key="1">
    <source>
        <dbReference type="ARBA" id="ARBA00004651"/>
    </source>
</evidence>
<dbReference type="GO" id="GO:0008381">
    <property type="term" value="F:mechanosensitive monoatomic ion channel activity"/>
    <property type="evidence" value="ECO:0007669"/>
    <property type="project" value="InterPro"/>
</dbReference>
<dbReference type="EMBL" id="AP019368">
    <property type="protein sequence ID" value="BBH54559.1"/>
    <property type="molecule type" value="Genomic_DNA"/>
</dbReference>
<keyword evidence="5 7" id="KW-1133">Transmembrane helix</keyword>
<comment type="subcellular location">
    <subcellularLocation>
        <location evidence="1">Cell membrane</location>
        <topology evidence="1">Multi-pass membrane protein</topology>
    </subcellularLocation>
</comment>
<dbReference type="InterPro" id="IPR049278">
    <property type="entry name" value="MS_channel_C"/>
</dbReference>
<keyword evidence="11" id="KW-1185">Reference proteome</keyword>
<organism evidence="10 11">
    <name type="scientific">Fluviispira sanaruensis</name>
    <dbReference type="NCBI Taxonomy" id="2493639"/>
    <lineage>
        <taxon>Bacteria</taxon>
        <taxon>Pseudomonadati</taxon>
        <taxon>Bdellovibrionota</taxon>
        <taxon>Oligoflexia</taxon>
        <taxon>Silvanigrellales</taxon>
        <taxon>Silvanigrellaceae</taxon>
        <taxon>Fluviispira</taxon>
    </lineage>
</organism>
<proteinExistence type="inferred from homology"/>
<evidence type="ECO:0000256" key="6">
    <source>
        <dbReference type="ARBA" id="ARBA00023136"/>
    </source>
</evidence>
<dbReference type="InterPro" id="IPR006685">
    <property type="entry name" value="MscS_channel_2nd"/>
</dbReference>
<dbReference type="Gene3D" id="3.30.70.100">
    <property type="match status" value="1"/>
</dbReference>
<dbReference type="InterPro" id="IPR045275">
    <property type="entry name" value="MscS_archaea/bacteria_type"/>
</dbReference>
<sequence length="389" mass="44783">MDSLGYEIYIMPSVYSVLTTIGLLLLLFLLKYIYKKLILKIVDWKGVRIHSIKFRSFELLTADRIVSSLLFFFKFLRVFIVLAMLYFYIPLIFSFFPWTSDLAPKIYNYILDPINKIFRVTFNFIPNIFFIAITFVITNYILRFVKFIFLGIENGSFQIEGFYKDWATPTYKLIRILIMSFTLIIIFPYFPGSGSPAFQGISVFLGILFSLGSSSAIANMVSGVLLTYMRPFKVGDRVKIADTIGDVIEKNLLVIRVRTIKNVDITIPSSMVLGSHIVNYSSSAQSHGLILTSIVTIGYETPWRKVNEILIKAALKTKDIRPEPAPFVLQVKLNDYHASYELNCYTKQPNLMDETHSELNQNIQDLFKQENVILISPVYYSLLQKDQIK</sequence>
<keyword evidence="4 7" id="KW-0812">Transmembrane</keyword>
<dbReference type="InterPro" id="IPR010920">
    <property type="entry name" value="LSM_dom_sf"/>
</dbReference>
<dbReference type="Gene3D" id="2.30.30.60">
    <property type="match status" value="1"/>
</dbReference>
<dbReference type="InterPro" id="IPR023408">
    <property type="entry name" value="MscS_beta-dom_sf"/>
</dbReference>
<feature type="domain" description="Mechanosensitive ion channel MscS" evidence="8">
    <location>
        <begin position="216"/>
        <end position="281"/>
    </location>
</feature>
<dbReference type="InterPro" id="IPR011066">
    <property type="entry name" value="MscS_channel_C_sf"/>
</dbReference>
<evidence type="ECO:0008006" key="12">
    <source>
        <dbReference type="Google" id="ProtNLM"/>
    </source>
</evidence>
<dbReference type="RefSeq" id="WP_130612525.1">
    <property type="nucleotide sequence ID" value="NZ_AP019368.1"/>
</dbReference>
<keyword evidence="6 7" id="KW-0472">Membrane</keyword>
<comment type="similarity">
    <text evidence="2">Belongs to the MscS (TC 1.A.23) family.</text>
</comment>
<name>A0A4P2VQY6_FLUSA</name>
<dbReference type="Pfam" id="PF00924">
    <property type="entry name" value="MS_channel_2nd"/>
    <property type="match status" value="1"/>
</dbReference>
<dbReference type="Pfam" id="PF21082">
    <property type="entry name" value="MS_channel_3rd"/>
    <property type="match status" value="1"/>
</dbReference>
<evidence type="ECO:0000259" key="9">
    <source>
        <dbReference type="Pfam" id="PF21082"/>
    </source>
</evidence>
<evidence type="ECO:0000313" key="11">
    <source>
        <dbReference type="Proteomes" id="UP000291236"/>
    </source>
</evidence>
<accession>A0A4P2VQY6</accession>
<dbReference type="OrthoDB" id="5297424at2"/>